<dbReference type="CDD" id="cd06550">
    <property type="entry name" value="TM_ABC_iron-siderophores_like"/>
    <property type="match status" value="1"/>
</dbReference>
<feature type="transmembrane region" description="Helical" evidence="8">
    <location>
        <begin position="138"/>
        <end position="159"/>
    </location>
</feature>
<name>A0A927BRB9_9BACL</name>
<dbReference type="GO" id="GO:0033214">
    <property type="term" value="P:siderophore-iron import into cell"/>
    <property type="evidence" value="ECO:0007669"/>
    <property type="project" value="TreeGrafter"/>
</dbReference>
<keyword evidence="5 8" id="KW-0812">Transmembrane</keyword>
<dbReference type="InterPro" id="IPR037294">
    <property type="entry name" value="ABC_BtuC-like"/>
</dbReference>
<feature type="transmembrane region" description="Helical" evidence="8">
    <location>
        <begin position="297"/>
        <end position="317"/>
    </location>
</feature>
<dbReference type="PANTHER" id="PTHR30472">
    <property type="entry name" value="FERRIC ENTEROBACTIN TRANSPORT SYSTEM PERMEASE PROTEIN"/>
    <property type="match status" value="1"/>
</dbReference>
<dbReference type="GO" id="GO:0022857">
    <property type="term" value="F:transmembrane transporter activity"/>
    <property type="evidence" value="ECO:0007669"/>
    <property type="project" value="InterPro"/>
</dbReference>
<feature type="transmembrane region" description="Helical" evidence="8">
    <location>
        <begin position="259"/>
        <end position="285"/>
    </location>
</feature>
<comment type="similarity">
    <text evidence="2">Belongs to the binding-protein-dependent transport system permease family. FecCD subfamily.</text>
</comment>
<evidence type="ECO:0000256" key="8">
    <source>
        <dbReference type="SAM" id="Phobius"/>
    </source>
</evidence>
<proteinExistence type="inferred from homology"/>
<sequence length="353" mass="36859">MWRRRSKMAKLQQQAEASPPLRTRPLAASLILLIGIGAIALGIGLSIAVGVADITLGTVWDALVRFDGGNNHHQIIQSLRLPRALAGALVGAAFAVSGALIQGMTRNPIADTGLLGVNAGAGFAVVLVFAFIPWLPFAYIIMFSFIGAGLGVALVYGIAYFSRGGMTPLKLVLAGAVVGSLVSGLSQAISLLFQINYDLAFWSAGGISTADWFQVSVMLPWIVAGLTCALILSRSVTILSLGEDVAAGLGQRTKLVKGLGAAIVMVLTGASVATVGGVGFIGLIVPHIVRYLVGVDYRWIIPCSAVLGAVLVLLADIGAKMIAVPYETPLGSIIAVLGVPFFLYLARRERREL</sequence>
<organism evidence="9 10">
    <name type="scientific">Paenibacillus sabuli</name>
    <dbReference type="NCBI Taxonomy" id="2772509"/>
    <lineage>
        <taxon>Bacteria</taxon>
        <taxon>Bacillati</taxon>
        <taxon>Bacillota</taxon>
        <taxon>Bacilli</taxon>
        <taxon>Bacillales</taxon>
        <taxon>Paenibacillaceae</taxon>
        <taxon>Paenibacillus</taxon>
    </lineage>
</organism>
<evidence type="ECO:0000313" key="10">
    <source>
        <dbReference type="Proteomes" id="UP000621560"/>
    </source>
</evidence>
<evidence type="ECO:0000313" key="9">
    <source>
        <dbReference type="EMBL" id="MBD2844129.1"/>
    </source>
</evidence>
<gene>
    <name evidence="9" type="ORF">IDH44_02930</name>
</gene>
<feature type="transmembrane region" description="Helical" evidence="8">
    <location>
        <begin position="171"/>
        <end position="193"/>
    </location>
</feature>
<dbReference type="GO" id="GO:0005886">
    <property type="term" value="C:plasma membrane"/>
    <property type="evidence" value="ECO:0007669"/>
    <property type="project" value="UniProtKB-SubCell"/>
</dbReference>
<evidence type="ECO:0000256" key="7">
    <source>
        <dbReference type="ARBA" id="ARBA00023136"/>
    </source>
</evidence>
<dbReference type="EMBL" id="JACXIZ010000008">
    <property type="protein sequence ID" value="MBD2844129.1"/>
    <property type="molecule type" value="Genomic_DNA"/>
</dbReference>
<keyword evidence="10" id="KW-1185">Reference proteome</keyword>
<evidence type="ECO:0000256" key="4">
    <source>
        <dbReference type="ARBA" id="ARBA00022475"/>
    </source>
</evidence>
<keyword evidence="6 8" id="KW-1133">Transmembrane helix</keyword>
<dbReference type="Gene3D" id="1.10.3470.10">
    <property type="entry name" value="ABC transporter involved in vitamin B12 uptake, BtuC"/>
    <property type="match status" value="1"/>
</dbReference>
<evidence type="ECO:0000256" key="1">
    <source>
        <dbReference type="ARBA" id="ARBA00004651"/>
    </source>
</evidence>
<evidence type="ECO:0000256" key="5">
    <source>
        <dbReference type="ARBA" id="ARBA00022692"/>
    </source>
</evidence>
<dbReference type="SUPFAM" id="SSF81345">
    <property type="entry name" value="ABC transporter involved in vitamin B12 uptake, BtuC"/>
    <property type="match status" value="1"/>
</dbReference>
<comment type="subcellular location">
    <subcellularLocation>
        <location evidence="1">Cell membrane</location>
        <topology evidence="1">Multi-pass membrane protein</topology>
    </subcellularLocation>
</comment>
<comment type="caution">
    <text evidence="9">The sequence shown here is derived from an EMBL/GenBank/DDBJ whole genome shotgun (WGS) entry which is preliminary data.</text>
</comment>
<evidence type="ECO:0000256" key="2">
    <source>
        <dbReference type="ARBA" id="ARBA00007935"/>
    </source>
</evidence>
<feature type="transmembrane region" description="Helical" evidence="8">
    <location>
        <begin position="329"/>
        <end position="346"/>
    </location>
</feature>
<dbReference type="PANTHER" id="PTHR30472:SF1">
    <property type="entry name" value="FE(3+) DICITRATE TRANSPORT SYSTEM PERMEASE PROTEIN FECC-RELATED"/>
    <property type="match status" value="1"/>
</dbReference>
<dbReference type="Pfam" id="PF01032">
    <property type="entry name" value="FecCD"/>
    <property type="match status" value="1"/>
</dbReference>
<keyword evidence="3" id="KW-0813">Transport</keyword>
<keyword evidence="4" id="KW-1003">Cell membrane</keyword>
<reference evidence="9" key="1">
    <citation type="submission" date="2020-09" db="EMBL/GenBank/DDBJ databases">
        <title>A novel bacterium of genus Paenibacillus, isolated from South China Sea.</title>
        <authorList>
            <person name="Huang H."/>
            <person name="Mo K."/>
            <person name="Hu Y."/>
        </authorList>
    </citation>
    <scope>NUCLEOTIDE SEQUENCE</scope>
    <source>
        <strain evidence="9">IB182496</strain>
    </source>
</reference>
<dbReference type="AlphaFoldDB" id="A0A927BRB9"/>
<feature type="transmembrane region" description="Helical" evidence="8">
    <location>
        <begin position="30"/>
        <end position="52"/>
    </location>
</feature>
<evidence type="ECO:0000256" key="3">
    <source>
        <dbReference type="ARBA" id="ARBA00022448"/>
    </source>
</evidence>
<protein>
    <submittedName>
        <fullName evidence="9">Iron ABC transporter permease</fullName>
    </submittedName>
</protein>
<keyword evidence="7 8" id="KW-0472">Membrane</keyword>
<accession>A0A927BRB9</accession>
<dbReference type="FunFam" id="1.10.3470.10:FF:000001">
    <property type="entry name" value="Vitamin B12 ABC transporter permease BtuC"/>
    <property type="match status" value="1"/>
</dbReference>
<dbReference type="Proteomes" id="UP000621560">
    <property type="component" value="Unassembled WGS sequence"/>
</dbReference>
<dbReference type="InterPro" id="IPR000522">
    <property type="entry name" value="ABC_transptr_permease_BtuC"/>
</dbReference>
<feature type="transmembrane region" description="Helical" evidence="8">
    <location>
        <begin position="84"/>
        <end position="101"/>
    </location>
</feature>
<evidence type="ECO:0000256" key="6">
    <source>
        <dbReference type="ARBA" id="ARBA00022989"/>
    </source>
</evidence>
<feature type="transmembrane region" description="Helical" evidence="8">
    <location>
        <begin position="113"/>
        <end position="132"/>
    </location>
</feature>